<evidence type="ECO:0000313" key="2">
    <source>
        <dbReference type="Proteomes" id="UP001374584"/>
    </source>
</evidence>
<dbReference type="EMBL" id="JAYMYR010000008">
    <property type="protein sequence ID" value="KAK7347961.1"/>
    <property type="molecule type" value="Genomic_DNA"/>
</dbReference>
<dbReference type="AlphaFoldDB" id="A0AAN9QUY6"/>
<dbReference type="Proteomes" id="UP001374584">
    <property type="component" value="Unassembled WGS sequence"/>
</dbReference>
<comment type="caution">
    <text evidence="1">The sequence shown here is derived from an EMBL/GenBank/DDBJ whole genome shotgun (WGS) entry which is preliminary data.</text>
</comment>
<evidence type="ECO:0000313" key="1">
    <source>
        <dbReference type="EMBL" id="KAK7347961.1"/>
    </source>
</evidence>
<gene>
    <name evidence="1" type="ORF">VNO80_22505</name>
</gene>
<keyword evidence="2" id="KW-1185">Reference proteome</keyword>
<organism evidence="1 2">
    <name type="scientific">Phaseolus coccineus</name>
    <name type="common">Scarlet runner bean</name>
    <name type="synonym">Phaseolus multiflorus</name>
    <dbReference type="NCBI Taxonomy" id="3886"/>
    <lineage>
        <taxon>Eukaryota</taxon>
        <taxon>Viridiplantae</taxon>
        <taxon>Streptophyta</taxon>
        <taxon>Embryophyta</taxon>
        <taxon>Tracheophyta</taxon>
        <taxon>Spermatophyta</taxon>
        <taxon>Magnoliopsida</taxon>
        <taxon>eudicotyledons</taxon>
        <taxon>Gunneridae</taxon>
        <taxon>Pentapetalae</taxon>
        <taxon>rosids</taxon>
        <taxon>fabids</taxon>
        <taxon>Fabales</taxon>
        <taxon>Fabaceae</taxon>
        <taxon>Papilionoideae</taxon>
        <taxon>50 kb inversion clade</taxon>
        <taxon>NPAAA clade</taxon>
        <taxon>indigoferoid/millettioid clade</taxon>
        <taxon>Phaseoleae</taxon>
        <taxon>Phaseolus</taxon>
    </lineage>
</organism>
<reference evidence="1 2" key="1">
    <citation type="submission" date="2024-01" db="EMBL/GenBank/DDBJ databases">
        <title>The genomes of 5 underutilized Papilionoideae crops provide insights into root nodulation and disease resistanc.</title>
        <authorList>
            <person name="Jiang F."/>
        </authorList>
    </citation>
    <scope>NUCLEOTIDE SEQUENCE [LARGE SCALE GENOMIC DNA]</scope>
    <source>
        <strain evidence="1">JINMINGXINNONG_FW02</strain>
        <tissue evidence="1">Leaves</tissue>
    </source>
</reference>
<name>A0AAN9QUY6_PHACN</name>
<proteinExistence type="predicted"/>
<sequence length="133" mass="15640">MMGSGTFCIDGFVPVEIPLFFSLWYLFPVASLKNLNGWKPELTNWGSCMDLLEEKLEWMEARINKLGLMQDKIERLEVSWKKEASKFNEEGIGTKFEHENFNQRGKFYETRLESDYDQHGLDEYLMVVKKADL</sequence>
<protein>
    <submittedName>
        <fullName evidence="1">Uncharacterized protein</fullName>
    </submittedName>
</protein>
<accession>A0AAN9QUY6</accession>